<gene>
    <name evidence="4" type="ORF">IMF26_02945</name>
</gene>
<dbReference type="SUPFAM" id="SSF64182">
    <property type="entry name" value="DHH phosphoesterases"/>
    <property type="match status" value="1"/>
</dbReference>
<dbReference type="AlphaFoldDB" id="A0AAT9LD26"/>
<evidence type="ECO:0000256" key="1">
    <source>
        <dbReference type="SAM" id="MobiDB-lite"/>
    </source>
</evidence>
<dbReference type="EMBL" id="CP062796">
    <property type="protein sequence ID" value="QUL99041.1"/>
    <property type="molecule type" value="Genomic_DNA"/>
</dbReference>
<protein>
    <submittedName>
        <fullName evidence="4">Bifunctional oligoribonuclease/PAP phosphatase NrnA</fullName>
    </submittedName>
</protein>
<dbReference type="Gene3D" id="3.90.1640.10">
    <property type="entry name" value="inorganic pyrophosphatase (n-terminal core)"/>
    <property type="match status" value="1"/>
</dbReference>
<name>A0AAT9LD26_9FIRM</name>
<organism evidence="4">
    <name type="scientific">Candidatus Fermentithermobacillus carboniphilus</name>
    <dbReference type="NCBI Taxonomy" id="3085328"/>
    <lineage>
        <taxon>Bacteria</taxon>
        <taxon>Bacillati</taxon>
        <taxon>Bacillota</taxon>
        <taxon>Candidatus Fermentithermobacillia</taxon>
        <taxon>Candidatus Fermentithermobacillales</taxon>
        <taxon>Candidatus Fermentithermobacillaceae</taxon>
        <taxon>Candidatus Fermentithermobacillus</taxon>
    </lineage>
</organism>
<evidence type="ECO:0000259" key="2">
    <source>
        <dbReference type="Pfam" id="PF01368"/>
    </source>
</evidence>
<dbReference type="Gene3D" id="3.10.310.30">
    <property type="match status" value="1"/>
</dbReference>
<feature type="domain" description="DHHA1" evidence="3">
    <location>
        <begin position="257"/>
        <end position="330"/>
    </location>
</feature>
<dbReference type="PANTHER" id="PTHR47618">
    <property type="entry name" value="BIFUNCTIONAL OLIGORIBONUCLEASE AND PAP PHOSPHATASE NRNA"/>
    <property type="match status" value="1"/>
</dbReference>
<dbReference type="GO" id="GO:0003676">
    <property type="term" value="F:nucleic acid binding"/>
    <property type="evidence" value="ECO:0007669"/>
    <property type="project" value="InterPro"/>
</dbReference>
<evidence type="ECO:0000313" key="4">
    <source>
        <dbReference type="EMBL" id="QUL99041.1"/>
    </source>
</evidence>
<feature type="domain" description="DDH" evidence="2">
    <location>
        <begin position="41"/>
        <end position="184"/>
    </location>
</feature>
<evidence type="ECO:0000259" key="3">
    <source>
        <dbReference type="Pfam" id="PF02272"/>
    </source>
</evidence>
<dbReference type="Pfam" id="PF02272">
    <property type="entry name" value="DHHA1"/>
    <property type="match status" value="1"/>
</dbReference>
<feature type="region of interest" description="Disordered" evidence="1">
    <location>
        <begin position="1"/>
        <end position="23"/>
    </location>
</feature>
<accession>A0AAT9LD26</accession>
<dbReference type="InterPro" id="IPR038763">
    <property type="entry name" value="DHH_sf"/>
</dbReference>
<proteinExistence type="predicted"/>
<dbReference type="Pfam" id="PF01368">
    <property type="entry name" value="DHH"/>
    <property type="match status" value="1"/>
</dbReference>
<dbReference type="InterPro" id="IPR003156">
    <property type="entry name" value="DHHA1_dom"/>
</dbReference>
<sequence>MSVLMNSGDTESSTEATAAGNTESRAVALQKIRDIVAAHESIVVLEHEKPDGDCIGSGLGLVLGLQMMGKKALLVSQDPHPPVYDFLPGRAFHTRAGYLEPGDFSPEVAIFVDCTGPDRVGKARELAEGKVWVNIDHHISNSNFGHINLVDPEASASGELVMELLETLGVPLTQDIGTCLYVAIVTDTGGFRYQNTSAKTMRLAAKLLDIGVKASEVADQVFETRSLSSLLLLKAALGTLKIYQNGRLAAVTVTREMLRSAGASPDESDGIINYPRSIAGVEVAVCFKETEDGRGVHVSFRSRSRVDVAKIASSLGGGGHPRASGALIPGSIEEVSGKVLGMLNNLDVWTDL</sequence>
<dbReference type="PANTHER" id="PTHR47618:SF1">
    <property type="entry name" value="BIFUNCTIONAL OLIGORIBONUCLEASE AND PAP PHOSPHATASE NRNA"/>
    <property type="match status" value="1"/>
</dbReference>
<reference evidence="4" key="1">
    <citation type="submission" date="2020-10" db="EMBL/GenBank/DDBJ databases">
        <authorList>
            <person name="Kadnikov V."/>
            <person name="Beletsky A.V."/>
            <person name="Mardanov A.V."/>
            <person name="Karnachuk O.V."/>
            <person name="Ravin N.V."/>
        </authorList>
    </citation>
    <scope>NUCLEOTIDE SEQUENCE</scope>
    <source>
        <strain evidence="4">Bu02</strain>
    </source>
</reference>
<dbReference type="KEGG" id="fcz:IMF26_02945"/>
<reference evidence="4" key="2">
    <citation type="journal article" date="2023" name="Biology">
        <title>Prokaryotic Life Associated with Coal-Fire Gas Vents Revealed by Metagenomics.</title>
        <authorList>
            <person name="Kadnikov V.V."/>
            <person name="Mardanov A.V."/>
            <person name="Beletsky A.V."/>
            <person name="Karnachuk O.V."/>
            <person name="Ravin N.V."/>
        </authorList>
    </citation>
    <scope>NUCLEOTIDE SEQUENCE</scope>
    <source>
        <strain evidence="4">Bu02</strain>
    </source>
</reference>
<dbReference type="InterPro" id="IPR051319">
    <property type="entry name" value="Oligoribo/pAp-PDE_c-di-AMP_PDE"/>
</dbReference>
<dbReference type="InterPro" id="IPR001667">
    <property type="entry name" value="DDH_dom"/>
</dbReference>